<feature type="transmembrane region" description="Helical" evidence="6">
    <location>
        <begin position="263"/>
        <end position="287"/>
    </location>
</feature>
<feature type="transmembrane region" description="Helical" evidence="6">
    <location>
        <begin position="715"/>
        <end position="741"/>
    </location>
</feature>
<keyword evidence="5 6" id="KW-0472">Membrane</keyword>
<keyword evidence="4 6" id="KW-1133">Transmembrane helix</keyword>
<dbReference type="PANTHER" id="PTHR30287">
    <property type="entry name" value="MEMBRANE COMPONENT OF PREDICTED ABC SUPERFAMILY METABOLITE UPTAKE TRANSPORTER"/>
    <property type="match status" value="1"/>
</dbReference>
<evidence type="ECO:0000256" key="6">
    <source>
        <dbReference type="SAM" id="Phobius"/>
    </source>
</evidence>
<dbReference type="Proteomes" id="UP000244077">
    <property type="component" value="Unassembled WGS sequence"/>
</dbReference>
<keyword evidence="3 6" id="KW-0812">Transmembrane</keyword>
<feature type="transmembrane region" description="Helical" evidence="6">
    <location>
        <begin position="361"/>
        <end position="380"/>
    </location>
</feature>
<organism evidence="8 9">
    <name type="scientific">Celeribacter persicus</name>
    <dbReference type="NCBI Taxonomy" id="1651082"/>
    <lineage>
        <taxon>Bacteria</taxon>
        <taxon>Pseudomonadati</taxon>
        <taxon>Pseudomonadota</taxon>
        <taxon>Alphaproteobacteria</taxon>
        <taxon>Rhodobacterales</taxon>
        <taxon>Roseobacteraceae</taxon>
        <taxon>Celeribacter</taxon>
    </lineage>
</organism>
<keyword evidence="9" id="KW-1185">Reference proteome</keyword>
<evidence type="ECO:0000259" key="7">
    <source>
        <dbReference type="Pfam" id="PF02687"/>
    </source>
</evidence>
<comment type="caution">
    <text evidence="8">The sequence shown here is derived from an EMBL/GenBank/DDBJ whole genome shotgun (WGS) entry which is preliminary data.</text>
</comment>
<evidence type="ECO:0000313" key="8">
    <source>
        <dbReference type="EMBL" id="PTQ73365.1"/>
    </source>
</evidence>
<feature type="transmembrane region" description="Helical" evidence="6">
    <location>
        <begin position="807"/>
        <end position="828"/>
    </location>
</feature>
<feature type="transmembrane region" description="Helical" evidence="6">
    <location>
        <begin position="762"/>
        <end position="795"/>
    </location>
</feature>
<evidence type="ECO:0000313" key="9">
    <source>
        <dbReference type="Proteomes" id="UP000244077"/>
    </source>
</evidence>
<dbReference type="InterPro" id="IPR003838">
    <property type="entry name" value="ABC3_permease_C"/>
</dbReference>
<dbReference type="AlphaFoldDB" id="A0A2T5HP47"/>
<name>A0A2T5HP47_9RHOB</name>
<feature type="transmembrane region" description="Helical" evidence="6">
    <location>
        <begin position="428"/>
        <end position="450"/>
    </location>
</feature>
<evidence type="ECO:0000256" key="1">
    <source>
        <dbReference type="ARBA" id="ARBA00004651"/>
    </source>
</evidence>
<feature type="transmembrane region" description="Helical" evidence="6">
    <location>
        <begin position="308"/>
        <end position="341"/>
    </location>
</feature>
<keyword evidence="2" id="KW-1003">Cell membrane</keyword>
<dbReference type="GO" id="GO:0005886">
    <property type="term" value="C:plasma membrane"/>
    <property type="evidence" value="ECO:0007669"/>
    <property type="project" value="UniProtKB-SubCell"/>
</dbReference>
<proteinExistence type="predicted"/>
<reference evidence="8 9" key="1">
    <citation type="submission" date="2018-04" db="EMBL/GenBank/DDBJ databases">
        <title>Genomic Encyclopedia of Archaeal and Bacterial Type Strains, Phase II (KMG-II): from individual species to whole genera.</title>
        <authorList>
            <person name="Goeker M."/>
        </authorList>
    </citation>
    <scope>NUCLEOTIDE SEQUENCE [LARGE SCALE GENOMIC DNA]</scope>
    <source>
        <strain evidence="8 9">DSM 100434</strain>
    </source>
</reference>
<feature type="domain" description="ABC3 transporter permease C-terminal" evidence="7">
    <location>
        <begin position="724"/>
        <end position="832"/>
    </location>
</feature>
<dbReference type="InterPro" id="IPR038766">
    <property type="entry name" value="Membrane_comp_ABC_pdt"/>
</dbReference>
<feature type="transmembrane region" description="Helical" evidence="6">
    <location>
        <begin position="471"/>
        <end position="497"/>
    </location>
</feature>
<accession>A0A2T5HP47</accession>
<evidence type="ECO:0000256" key="5">
    <source>
        <dbReference type="ARBA" id="ARBA00023136"/>
    </source>
</evidence>
<dbReference type="PANTHER" id="PTHR30287:SF1">
    <property type="entry name" value="INNER MEMBRANE PROTEIN"/>
    <property type="match status" value="1"/>
</dbReference>
<evidence type="ECO:0000256" key="2">
    <source>
        <dbReference type="ARBA" id="ARBA00022475"/>
    </source>
</evidence>
<feature type="transmembrane region" description="Helical" evidence="6">
    <location>
        <begin position="401"/>
        <end position="422"/>
    </location>
</feature>
<evidence type="ECO:0000256" key="4">
    <source>
        <dbReference type="ARBA" id="ARBA00022989"/>
    </source>
</evidence>
<protein>
    <submittedName>
        <fullName evidence="8">Putative ABC transport system permease protein</fullName>
    </submittedName>
</protein>
<dbReference type="EMBL" id="QAOH01000005">
    <property type="protein sequence ID" value="PTQ73365.1"/>
    <property type="molecule type" value="Genomic_DNA"/>
</dbReference>
<evidence type="ECO:0000256" key="3">
    <source>
        <dbReference type="ARBA" id="ARBA00022692"/>
    </source>
</evidence>
<feature type="domain" description="ABC3 transporter permease C-terminal" evidence="7">
    <location>
        <begin position="267"/>
        <end position="382"/>
    </location>
</feature>
<comment type="subcellular location">
    <subcellularLocation>
        <location evidence="1">Cell membrane</location>
        <topology evidence="1">Multi-pass membrane protein</topology>
    </subcellularLocation>
</comment>
<dbReference type="Pfam" id="PF02687">
    <property type="entry name" value="FtsX"/>
    <property type="match status" value="2"/>
</dbReference>
<gene>
    <name evidence="8" type="ORF">C8N42_10565</name>
</gene>
<sequence length="844" mass="89699">MSLRSDVSMAWTIARRELRAGVRGFRILILCLLLGVAAIAAVTSVRDSISKGLAREGASLLGGDAEMEFTYRFATPEERGWMEARSVHLSEIADFRSMLSVDEERALTQVKAVDAAYPLIGTVELSPEMPLAQALVGQGELPGIVLDPMLMERLDLSLGDEVRIGDVPFVVMAELTREPDDTGAGFTLGPRSIVALSALQDSSLLAPGTLFESAYRLDLPEGTNLDAFKVRAEVEVAGGGFRWRDARNGAPGVNRFVEQLGSFLVLVGLAGLAVGGVGVSAAVRAYLDRKIAVIATLKTLGATRRTIFLTYLLQISVLTGGAILVGVLLGGLVPLVAMPFIQTLLPVPVERGVQIAPLLEAALYGALASALFVLWPLSRAERIRPAALYRDALFGLKGLPRWPYLITMFLLLAVLVLSAALLSDNVRLVLWTFLGLATAFAALVLAGRGLARLARRLTRLKPLRRNLPLRLALGSVGGPGSEAVSVVLSLGLGLTVLSAIGQIDANMRGAIARDLPERAPSYYVVDIQPDQIAGLTERVTHDPGVTRFQSAPMLRGLITKINGQDAEAVAGPHWVLRGDRGVTYAGAKPENVKVLSGKWWSSDEAEPQISFAAQEGEEMGLNLGDTITINILGRDITGRITSFQDVNFSSAGMGFILTMNEAALAGAPHTWIATIYAEPEAEAPLIRDLAKAYPNITTIRVRDAIDRVVAILQSIAAATTLGATATLITGAIVLIGAAAAGEDRRRYEAAVLKTLGASRGKILTSFALRALILGAGAGIVALVTGALGAWAVIHFVMETEFSLSLGAALWIVLGGIAMTSLTSLWFLWRAMQVRPARVLRAAEG</sequence>